<evidence type="ECO:0000313" key="3">
    <source>
        <dbReference type="EMBL" id="NVY96997.1"/>
    </source>
</evidence>
<protein>
    <submittedName>
        <fullName evidence="3">PRD domain-containing protein</fullName>
    </submittedName>
</protein>
<dbReference type="InterPro" id="IPR050661">
    <property type="entry name" value="BglG_antiterminators"/>
</dbReference>
<dbReference type="NCBIfam" id="NF046042">
    <property type="entry name" value="LicT"/>
    <property type="match status" value="1"/>
</dbReference>
<dbReference type="Gene3D" id="1.20.58.1950">
    <property type="match status" value="1"/>
</dbReference>
<dbReference type="GO" id="GO:0003723">
    <property type="term" value="F:RNA binding"/>
    <property type="evidence" value="ECO:0007669"/>
    <property type="project" value="InterPro"/>
</dbReference>
<keyword evidence="1" id="KW-0677">Repeat</keyword>
<dbReference type="Gene3D" id="1.20.890.100">
    <property type="match status" value="1"/>
</dbReference>
<keyword evidence="4" id="KW-1185">Reference proteome</keyword>
<dbReference type="PANTHER" id="PTHR30185">
    <property type="entry name" value="CRYPTIC BETA-GLUCOSIDE BGL OPERON ANTITERMINATOR"/>
    <property type="match status" value="1"/>
</dbReference>
<name>A0A850R822_9LACO</name>
<dbReference type="SMART" id="SM01061">
    <property type="entry name" value="CAT_RBD"/>
    <property type="match status" value="1"/>
</dbReference>
<dbReference type="SUPFAM" id="SSF63520">
    <property type="entry name" value="PTS-regulatory domain, PRD"/>
    <property type="match status" value="2"/>
</dbReference>
<dbReference type="PANTHER" id="PTHR30185:SF15">
    <property type="entry name" value="CRYPTIC BETA-GLUCOSIDE BGL OPERON ANTITERMINATOR"/>
    <property type="match status" value="1"/>
</dbReference>
<dbReference type="InterPro" id="IPR036634">
    <property type="entry name" value="PRD_sf"/>
</dbReference>
<dbReference type="InterPro" id="IPR011608">
    <property type="entry name" value="PRD"/>
</dbReference>
<dbReference type="Gene3D" id="1.10.1790.10">
    <property type="entry name" value="PRD domain"/>
    <property type="match status" value="1"/>
</dbReference>
<dbReference type="Gene3D" id="2.30.24.10">
    <property type="entry name" value="CAT RNA-binding domain"/>
    <property type="match status" value="1"/>
</dbReference>
<evidence type="ECO:0000259" key="2">
    <source>
        <dbReference type="PROSITE" id="PS51372"/>
    </source>
</evidence>
<reference evidence="3 4" key="1">
    <citation type="submission" date="2020-06" db="EMBL/GenBank/DDBJ databases">
        <authorList>
            <person name="Kang J."/>
        </authorList>
    </citation>
    <scope>NUCLEOTIDE SEQUENCE [LARGE SCALE GENOMIC DNA]</scope>
    <source>
        <strain evidence="3 4">DCY120</strain>
    </source>
</reference>
<dbReference type="InterPro" id="IPR036650">
    <property type="entry name" value="CAT_RNA-bd_dom_sf"/>
</dbReference>
<dbReference type="EMBL" id="JABZEC010000006">
    <property type="protein sequence ID" value="NVY96997.1"/>
    <property type="molecule type" value="Genomic_DNA"/>
</dbReference>
<sequence>MKIKRVLNSNAAISTNHAGAEVLLLGPGITFGKKRNQEVNLDKVEKTFLLKNPATMNKFTDLMLDVPLEQVEVAERIINYAKMKLGKQLDEIIYVNLTDHLHLAVERQQEGINLHNPLKWDIARFYPEEFAVGQKALTVIQEQLRVQLVEDEVAFIALHFVNAEASSPAEQNLALEVTTIIKEVEDLVKNYFHTEFDEQSLNYYRFITHLKFFAQRILLHKHYDDDEDETLLTILQERYAQAYACALQIQTLVQQKYHFAINRSELLYLTVHINRLVKNL</sequence>
<evidence type="ECO:0000256" key="1">
    <source>
        <dbReference type="ARBA" id="ARBA00022737"/>
    </source>
</evidence>
<dbReference type="InterPro" id="IPR004341">
    <property type="entry name" value="CAT_RNA-bd_dom"/>
</dbReference>
<dbReference type="Proteomes" id="UP000563523">
    <property type="component" value="Unassembled WGS sequence"/>
</dbReference>
<evidence type="ECO:0000313" key="4">
    <source>
        <dbReference type="Proteomes" id="UP000563523"/>
    </source>
</evidence>
<comment type="caution">
    <text evidence="3">The sequence shown here is derived from an EMBL/GenBank/DDBJ whole genome shotgun (WGS) entry which is preliminary data.</text>
</comment>
<gene>
    <name evidence="3" type="ORF">HU830_07515</name>
</gene>
<dbReference type="GO" id="GO:0006355">
    <property type="term" value="P:regulation of DNA-templated transcription"/>
    <property type="evidence" value="ECO:0007669"/>
    <property type="project" value="InterPro"/>
</dbReference>
<dbReference type="RefSeq" id="WP_176943148.1">
    <property type="nucleotide sequence ID" value="NZ_JABZEC010000006.1"/>
</dbReference>
<dbReference type="Pfam" id="PF03123">
    <property type="entry name" value="CAT_RBD"/>
    <property type="match status" value="1"/>
</dbReference>
<dbReference type="Pfam" id="PF00874">
    <property type="entry name" value="PRD"/>
    <property type="match status" value="2"/>
</dbReference>
<dbReference type="PROSITE" id="PS51372">
    <property type="entry name" value="PRD_2"/>
    <property type="match status" value="2"/>
</dbReference>
<accession>A0A850R822</accession>
<feature type="domain" description="PRD" evidence="2">
    <location>
        <begin position="172"/>
        <end position="280"/>
    </location>
</feature>
<feature type="domain" description="PRD" evidence="2">
    <location>
        <begin position="65"/>
        <end position="170"/>
    </location>
</feature>
<dbReference type="AlphaFoldDB" id="A0A850R822"/>
<dbReference type="SUPFAM" id="SSF50151">
    <property type="entry name" value="SacY-like RNA-binding domain"/>
    <property type="match status" value="1"/>
</dbReference>
<proteinExistence type="predicted"/>
<organism evidence="3 4">
    <name type="scientific">Bombilactobacillus apium</name>
    <dbReference type="NCBI Taxonomy" id="2675299"/>
    <lineage>
        <taxon>Bacteria</taxon>
        <taxon>Bacillati</taxon>
        <taxon>Bacillota</taxon>
        <taxon>Bacilli</taxon>
        <taxon>Lactobacillales</taxon>
        <taxon>Lactobacillaceae</taxon>
        <taxon>Bombilactobacillus</taxon>
    </lineage>
</organism>